<dbReference type="Proteomes" id="UP001477870">
    <property type="component" value="Unassembled WGS sequence"/>
</dbReference>
<comment type="caution">
    <text evidence="9">The sequence shown here is derived from an EMBL/GenBank/DDBJ whole genome shotgun (WGS) entry which is preliminary data.</text>
</comment>
<dbReference type="PROSITE" id="PS50889">
    <property type="entry name" value="S4"/>
    <property type="match status" value="1"/>
</dbReference>
<dbReference type="InterPro" id="IPR000748">
    <property type="entry name" value="PsdUridine_synth_RsuA/RluB/E/F"/>
</dbReference>
<dbReference type="InterPro" id="IPR020103">
    <property type="entry name" value="PsdUridine_synth_cat_dom_sf"/>
</dbReference>
<evidence type="ECO:0000256" key="2">
    <source>
        <dbReference type="ARBA" id="ARBA00008348"/>
    </source>
</evidence>
<evidence type="ECO:0000313" key="10">
    <source>
        <dbReference type="Proteomes" id="UP001477870"/>
    </source>
</evidence>
<comment type="catalytic activity">
    <reaction evidence="1">
        <text>a uridine in RNA = a pseudouridine in RNA</text>
        <dbReference type="Rhea" id="RHEA:48348"/>
        <dbReference type="Rhea" id="RHEA-COMP:12068"/>
        <dbReference type="Rhea" id="RHEA-COMP:12069"/>
        <dbReference type="ChEBI" id="CHEBI:65314"/>
        <dbReference type="ChEBI" id="CHEBI:65315"/>
    </reaction>
</comment>
<feature type="region of interest" description="Disordered" evidence="7">
    <location>
        <begin position="1"/>
        <end position="24"/>
    </location>
</feature>
<keyword evidence="10" id="KW-1185">Reference proteome</keyword>
<dbReference type="InterPro" id="IPR006145">
    <property type="entry name" value="PsdUridine_synth_RsuA/RluA"/>
</dbReference>
<dbReference type="InterPro" id="IPR018496">
    <property type="entry name" value="PsdUridine_synth_RsuA/RluB_CS"/>
</dbReference>
<dbReference type="GO" id="GO:0016853">
    <property type="term" value="F:isomerase activity"/>
    <property type="evidence" value="ECO:0007669"/>
    <property type="project" value="UniProtKB-KW"/>
</dbReference>
<evidence type="ECO:0000256" key="7">
    <source>
        <dbReference type="SAM" id="MobiDB-lite"/>
    </source>
</evidence>
<accession>A0ABU9T1X3</accession>
<dbReference type="SUPFAM" id="SSF55174">
    <property type="entry name" value="Alpha-L RNA-binding motif"/>
    <property type="match status" value="1"/>
</dbReference>
<dbReference type="PANTHER" id="PTHR47683">
    <property type="entry name" value="PSEUDOURIDINE SYNTHASE FAMILY PROTEIN-RELATED"/>
    <property type="match status" value="1"/>
</dbReference>
<proteinExistence type="inferred from homology"/>
<dbReference type="Gene3D" id="3.30.70.1560">
    <property type="entry name" value="Alpha-L RNA-binding motif"/>
    <property type="match status" value="1"/>
</dbReference>
<dbReference type="Gene3D" id="3.30.70.580">
    <property type="entry name" value="Pseudouridine synthase I, catalytic domain, N-terminal subdomain"/>
    <property type="match status" value="1"/>
</dbReference>
<dbReference type="Gene3D" id="3.10.290.10">
    <property type="entry name" value="RNA-binding S4 domain"/>
    <property type="match status" value="1"/>
</dbReference>
<dbReference type="Pfam" id="PF01479">
    <property type="entry name" value="S4"/>
    <property type="match status" value="1"/>
</dbReference>
<dbReference type="InterPro" id="IPR042092">
    <property type="entry name" value="PsdUridine_s_RsuA/RluB/E/F_cat"/>
</dbReference>
<evidence type="ECO:0000259" key="8">
    <source>
        <dbReference type="SMART" id="SM00363"/>
    </source>
</evidence>
<dbReference type="RefSeq" id="WP_342846099.1">
    <property type="nucleotide sequence ID" value="NZ_JBBMQO010000001.1"/>
</dbReference>
<evidence type="ECO:0000256" key="5">
    <source>
        <dbReference type="PROSITE-ProRule" id="PRU00182"/>
    </source>
</evidence>
<dbReference type="EC" id="5.4.99.-" evidence="6"/>
<dbReference type="NCBIfam" id="TIGR00093">
    <property type="entry name" value="pseudouridine synthase"/>
    <property type="match status" value="1"/>
</dbReference>
<feature type="compositionally biased region" description="Basic and acidic residues" evidence="7">
    <location>
        <begin position="415"/>
        <end position="428"/>
    </location>
</feature>
<feature type="compositionally biased region" description="Basic and acidic residues" evidence="7">
    <location>
        <begin position="313"/>
        <end position="339"/>
    </location>
</feature>
<dbReference type="InterPro" id="IPR050343">
    <property type="entry name" value="RsuA_PseudoU_synthase"/>
</dbReference>
<dbReference type="Pfam" id="PF00849">
    <property type="entry name" value="PseudoU_synth_2"/>
    <property type="match status" value="1"/>
</dbReference>
<feature type="region of interest" description="Disordered" evidence="7">
    <location>
        <begin position="310"/>
        <end position="480"/>
    </location>
</feature>
<dbReference type="PANTHER" id="PTHR47683:SF3">
    <property type="entry name" value="RIBOSOMAL LARGE SUBUNIT PSEUDOURIDINE SYNTHASE B"/>
    <property type="match status" value="1"/>
</dbReference>
<evidence type="ECO:0000256" key="6">
    <source>
        <dbReference type="RuleBase" id="RU003887"/>
    </source>
</evidence>
<keyword evidence="4 6" id="KW-0413">Isomerase</keyword>
<evidence type="ECO:0000256" key="4">
    <source>
        <dbReference type="ARBA" id="ARBA00023235"/>
    </source>
</evidence>
<protein>
    <recommendedName>
        <fullName evidence="6">Pseudouridine synthase</fullName>
        <ecNumber evidence="6">5.4.99.-</ecNumber>
    </recommendedName>
</protein>
<dbReference type="InterPro" id="IPR002942">
    <property type="entry name" value="S4_RNA-bd"/>
</dbReference>
<keyword evidence="3 5" id="KW-0694">RNA-binding</keyword>
<dbReference type="CDD" id="cd00165">
    <property type="entry name" value="S4"/>
    <property type="match status" value="1"/>
</dbReference>
<reference evidence="9 10" key="1">
    <citation type="submission" date="2024-03" db="EMBL/GenBank/DDBJ databases">
        <title>Community enrichment and isolation of bacterial strains for fucoidan degradation.</title>
        <authorList>
            <person name="Sichert A."/>
        </authorList>
    </citation>
    <scope>NUCLEOTIDE SEQUENCE [LARGE SCALE GENOMIC DNA]</scope>
    <source>
        <strain evidence="9 10">AS62</strain>
    </source>
</reference>
<feature type="compositionally biased region" description="Basic and acidic residues" evidence="7">
    <location>
        <begin position="285"/>
        <end position="296"/>
    </location>
</feature>
<evidence type="ECO:0000256" key="1">
    <source>
        <dbReference type="ARBA" id="ARBA00000073"/>
    </source>
</evidence>
<dbReference type="EMBL" id="JBBMQO010000001">
    <property type="protein sequence ID" value="MEM5500124.1"/>
    <property type="molecule type" value="Genomic_DNA"/>
</dbReference>
<organism evidence="9 10">
    <name type="scientific">Ahrensia kielensis</name>
    <dbReference type="NCBI Taxonomy" id="76980"/>
    <lineage>
        <taxon>Bacteria</taxon>
        <taxon>Pseudomonadati</taxon>
        <taxon>Pseudomonadota</taxon>
        <taxon>Alphaproteobacteria</taxon>
        <taxon>Hyphomicrobiales</taxon>
        <taxon>Ahrensiaceae</taxon>
        <taxon>Ahrensia</taxon>
    </lineage>
</organism>
<dbReference type="InterPro" id="IPR036986">
    <property type="entry name" value="S4_RNA-bd_sf"/>
</dbReference>
<dbReference type="InterPro" id="IPR020094">
    <property type="entry name" value="TruA/RsuA/RluB/E/F_N"/>
</dbReference>
<evidence type="ECO:0000313" key="9">
    <source>
        <dbReference type="EMBL" id="MEM5500124.1"/>
    </source>
</evidence>
<dbReference type="SMART" id="SM00363">
    <property type="entry name" value="S4"/>
    <property type="match status" value="1"/>
</dbReference>
<evidence type="ECO:0000256" key="3">
    <source>
        <dbReference type="ARBA" id="ARBA00022884"/>
    </source>
</evidence>
<feature type="compositionally biased region" description="Basic and acidic residues" evidence="7">
    <location>
        <begin position="381"/>
        <end position="407"/>
    </location>
</feature>
<feature type="domain" description="RNA-binding S4" evidence="8">
    <location>
        <begin position="25"/>
        <end position="86"/>
    </location>
</feature>
<dbReference type="SUPFAM" id="SSF55120">
    <property type="entry name" value="Pseudouridine synthase"/>
    <property type="match status" value="1"/>
</dbReference>
<feature type="region of interest" description="Disordered" evidence="7">
    <location>
        <begin position="271"/>
        <end position="296"/>
    </location>
</feature>
<name>A0ABU9T1X3_9HYPH</name>
<feature type="compositionally biased region" description="Basic and acidic residues" evidence="7">
    <location>
        <begin position="346"/>
        <end position="364"/>
    </location>
</feature>
<gene>
    <name evidence="9" type="ORF">WNY59_00830</name>
</gene>
<comment type="similarity">
    <text evidence="2 6">Belongs to the pseudouridine synthase RsuA family.</text>
</comment>
<sequence>MNKNDDKRSFKSKPTQNEATSRPVERIAKRLARAGIASRRDAEALIVDGRIKVNGKTLTTPALNVSDGDIILIDGKPIPTIERTRLWLYHKPGGLVTSNRDTEGRATVFESLPDELPRVVSVGRLDINTEGLLLLTNDGGLARVLELPQTGWLRRYRVRAHGKVTQQQLDKLKDGIAVDGVFYASIEARLEREQGTNVWIEVGLREGKNREVKNVMGALGLDVNRLIRISFGPFQLGELREGEVLEVKGRTLRDQLGDRLIEESGANFDAPVTNAFPNAPVRSNKPVEDKRIEASRRGDWVSGTKLLGEAAEEEARKEAKKAGRRYEKPVDKRERDRDSWSTQAPSEDRGKKPSFDKAKREARPSRSVNVWMAPGARPQGKRKDDEAEGRGDARGPRRSDSKSEGGLRSKGMYGAKKEDGKKRSDKMFDASASPSGDKRPRGAKPAGKPNDRPGGWKAGDRSKSGKPTAGRRPPQRGKKD</sequence>
<dbReference type="PROSITE" id="PS01149">
    <property type="entry name" value="PSI_RSU"/>
    <property type="match status" value="1"/>
</dbReference>